<evidence type="ECO:0000313" key="3">
    <source>
        <dbReference type="EMBL" id="QPG56614.1"/>
    </source>
</evidence>
<dbReference type="Pfam" id="PF00990">
    <property type="entry name" value="GGDEF"/>
    <property type="match status" value="1"/>
</dbReference>
<dbReference type="NCBIfam" id="TIGR00254">
    <property type="entry name" value="GGDEF"/>
    <property type="match status" value="1"/>
</dbReference>
<evidence type="ECO:0000259" key="1">
    <source>
        <dbReference type="PROSITE" id="PS50883"/>
    </source>
</evidence>
<dbReference type="EMBL" id="CP045503">
    <property type="protein sequence ID" value="QPG56614.1"/>
    <property type="molecule type" value="Genomic_DNA"/>
</dbReference>
<dbReference type="CDD" id="cd01948">
    <property type="entry name" value="EAL"/>
    <property type="match status" value="1"/>
</dbReference>
<dbReference type="SUPFAM" id="SSF141868">
    <property type="entry name" value="EAL domain-like"/>
    <property type="match status" value="1"/>
</dbReference>
<dbReference type="InterPro" id="IPR029787">
    <property type="entry name" value="Nucleotide_cyclase"/>
</dbReference>
<dbReference type="SUPFAM" id="SSF55785">
    <property type="entry name" value="PYP-like sensor domain (PAS domain)"/>
    <property type="match status" value="1"/>
</dbReference>
<dbReference type="PROSITE" id="PS50887">
    <property type="entry name" value="GGDEF"/>
    <property type="match status" value="1"/>
</dbReference>
<dbReference type="Gene3D" id="3.30.70.270">
    <property type="match status" value="1"/>
</dbReference>
<protein>
    <submittedName>
        <fullName evidence="3">EAL domain-containing protein</fullName>
    </submittedName>
</protein>
<evidence type="ECO:0000259" key="2">
    <source>
        <dbReference type="PROSITE" id="PS50887"/>
    </source>
</evidence>
<dbReference type="RefSeq" id="WP_142871994.1">
    <property type="nucleotide sequence ID" value="NZ_CP045503.2"/>
</dbReference>
<dbReference type="InterPro" id="IPR043128">
    <property type="entry name" value="Rev_trsase/Diguanyl_cyclase"/>
</dbReference>
<dbReference type="CDD" id="cd01949">
    <property type="entry name" value="GGDEF"/>
    <property type="match status" value="1"/>
</dbReference>
<gene>
    <name evidence="3" type="ORF">FM038_003615</name>
</gene>
<dbReference type="InterPro" id="IPR001633">
    <property type="entry name" value="EAL_dom"/>
</dbReference>
<accession>A0ABX6V1X3</accession>
<dbReference type="InterPro" id="IPR035965">
    <property type="entry name" value="PAS-like_dom_sf"/>
</dbReference>
<organism evidence="3 4">
    <name type="scientific">Shewanella eurypsychrophilus</name>
    <dbReference type="NCBI Taxonomy" id="2593656"/>
    <lineage>
        <taxon>Bacteria</taxon>
        <taxon>Pseudomonadati</taxon>
        <taxon>Pseudomonadota</taxon>
        <taxon>Gammaproteobacteria</taxon>
        <taxon>Alteromonadales</taxon>
        <taxon>Shewanellaceae</taxon>
        <taxon>Shewanella</taxon>
    </lineage>
</organism>
<dbReference type="PANTHER" id="PTHR44757">
    <property type="entry name" value="DIGUANYLATE CYCLASE DGCP"/>
    <property type="match status" value="1"/>
</dbReference>
<sequence>MTGELDSSFTYSLINEIECGVLILDAQMNVLVWNTWLVEKSGIKQSQILNRPFCDIDNIQGVMRLEMSIQQALKHKLSSKLSTALNPTVFPLFSYGGQDPKSHPEQSRIKQAISIQPLLIAARDETCCFISIRDVSDSVKRENILKQKSNELQLITEQLQSEEIVNHAIMENITDGVMSFDDQGRLIQVNPAAESQLAMPLNVGAVHFSEIYQLSAKYSHLSFSEQIELSDLLGEKEQAKWHDFYSPKLKVGISAESSFVRIDLPHTHLYSLVLRDITERKQTESTLNHLAHYDSLTGLANRLLLMDRLSQALHRANRSHAVVGFMLFDLDRFKLVNDSLGHSVGDLLLQEVARRMKSVVREEDTIARLGGDEFCLLIENIETDSALTLVAQKVLDILNKTMELDGNKISISASIGIVKAAKGQNITQVIKQADMAMYCAKERGRNKFEFYNDQLNFSYSNKTGLEQELHLAYKNNEFELFFQPQVALESGIMLAVEVLLRWRKSRDEVLPPADFLSLLEDMGLIIQVGNWVLEQACYYRESWRQQGLISDTCTICVNLSAKQIIEPDFADMVKYTLAQTKMPAHLLELEITESILLEDQDSVSEALLELQALGILVAIDDFGTGYSSFSYLKSFPVDILKIDRSFVFDVCSDPDSAAIVTSIINLAHDLGMQVVGEGVEDDYALRYLIDHKCDRVQGYLFSKPLPYCEFMAYIEDQTAELNRRRNLIPSMNNSA</sequence>
<feature type="domain" description="GGDEF" evidence="2">
    <location>
        <begin position="321"/>
        <end position="453"/>
    </location>
</feature>
<dbReference type="SMART" id="SM00267">
    <property type="entry name" value="GGDEF"/>
    <property type="match status" value="1"/>
</dbReference>
<dbReference type="PANTHER" id="PTHR44757:SF2">
    <property type="entry name" value="BIOFILM ARCHITECTURE MAINTENANCE PROTEIN MBAA"/>
    <property type="match status" value="1"/>
</dbReference>
<feature type="domain" description="EAL" evidence="1">
    <location>
        <begin position="462"/>
        <end position="718"/>
    </location>
</feature>
<dbReference type="SUPFAM" id="SSF55073">
    <property type="entry name" value="Nucleotide cyclase"/>
    <property type="match status" value="1"/>
</dbReference>
<dbReference type="Pfam" id="PF00563">
    <property type="entry name" value="EAL"/>
    <property type="match status" value="1"/>
</dbReference>
<dbReference type="Gene3D" id="3.20.20.450">
    <property type="entry name" value="EAL domain"/>
    <property type="match status" value="1"/>
</dbReference>
<proteinExistence type="predicted"/>
<reference evidence="3" key="1">
    <citation type="submission" date="2021-07" db="EMBL/GenBank/DDBJ databases">
        <title>Shewanella sp. YLB-07 whole genome sequence.</title>
        <authorList>
            <person name="Yu L."/>
        </authorList>
    </citation>
    <scope>NUCLEOTIDE SEQUENCE</scope>
    <source>
        <strain evidence="3">YLB-08</strain>
    </source>
</reference>
<dbReference type="InterPro" id="IPR052155">
    <property type="entry name" value="Biofilm_reg_signaling"/>
</dbReference>
<keyword evidence="4" id="KW-1185">Reference proteome</keyword>
<dbReference type="InterPro" id="IPR000014">
    <property type="entry name" value="PAS"/>
</dbReference>
<dbReference type="InterPro" id="IPR035919">
    <property type="entry name" value="EAL_sf"/>
</dbReference>
<name>A0ABX6V1X3_9GAMM</name>
<dbReference type="InterPro" id="IPR000160">
    <property type="entry name" value="GGDEF_dom"/>
</dbReference>
<dbReference type="SMART" id="SM00052">
    <property type="entry name" value="EAL"/>
    <property type="match status" value="1"/>
</dbReference>
<dbReference type="Pfam" id="PF13188">
    <property type="entry name" value="PAS_8"/>
    <property type="match status" value="1"/>
</dbReference>
<dbReference type="PROSITE" id="PS50883">
    <property type="entry name" value="EAL"/>
    <property type="match status" value="1"/>
</dbReference>
<evidence type="ECO:0000313" key="4">
    <source>
        <dbReference type="Proteomes" id="UP000316416"/>
    </source>
</evidence>
<dbReference type="Proteomes" id="UP000316416">
    <property type="component" value="Chromosome"/>
</dbReference>
<dbReference type="Gene3D" id="3.30.450.20">
    <property type="entry name" value="PAS domain"/>
    <property type="match status" value="2"/>
</dbReference>